<gene>
    <name evidence="1" type="ORF">QRT04_02800</name>
</gene>
<comment type="caution">
    <text evidence="1">The sequence shown here is derived from an EMBL/GenBank/DDBJ whole genome shotgun (WGS) entry which is preliminary data.</text>
</comment>
<protein>
    <submittedName>
        <fullName evidence="1">Nitroreductase/quinone reductase family protein</fullName>
    </submittedName>
</protein>
<evidence type="ECO:0000313" key="2">
    <source>
        <dbReference type="Proteomes" id="UP001529338"/>
    </source>
</evidence>
<reference evidence="1 2" key="1">
    <citation type="submission" date="2023-06" db="EMBL/GenBank/DDBJ databases">
        <title>Cellulomonas sp. MW4 Whole genome sequence.</title>
        <authorList>
            <person name="Park S."/>
        </authorList>
    </citation>
    <scope>NUCLEOTIDE SEQUENCE [LARGE SCALE GENOMIC DNA]</scope>
    <source>
        <strain evidence="1 2">MW4</strain>
    </source>
</reference>
<dbReference type="RefSeq" id="WP_289453365.1">
    <property type="nucleotide sequence ID" value="NZ_JAUCGQ010000001.1"/>
</dbReference>
<dbReference type="Proteomes" id="UP001529338">
    <property type="component" value="Unassembled WGS sequence"/>
</dbReference>
<proteinExistence type="predicted"/>
<dbReference type="InterPro" id="IPR012349">
    <property type="entry name" value="Split_barrel_FMN-bd"/>
</dbReference>
<name>A0ABT7SCS1_9CELL</name>
<evidence type="ECO:0000313" key="1">
    <source>
        <dbReference type="EMBL" id="MDM7853849.1"/>
    </source>
</evidence>
<accession>A0ABT7SCS1</accession>
<organism evidence="1 2">
    <name type="scientific">Cellulomonas alba</name>
    <dbReference type="NCBI Taxonomy" id="3053467"/>
    <lineage>
        <taxon>Bacteria</taxon>
        <taxon>Bacillati</taxon>
        <taxon>Actinomycetota</taxon>
        <taxon>Actinomycetes</taxon>
        <taxon>Micrococcales</taxon>
        <taxon>Cellulomonadaceae</taxon>
        <taxon>Cellulomonas</taxon>
    </lineage>
</organism>
<dbReference type="Gene3D" id="2.30.110.10">
    <property type="entry name" value="Electron Transport, Fmn-binding Protein, Chain A"/>
    <property type="match status" value="1"/>
</dbReference>
<keyword evidence="2" id="KW-1185">Reference proteome</keyword>
<dbReference type="EMBL" id="JAUCGQ010000001">
    <property type="protein sequence ID" value="MDM7853849.1"/>
    <property type="molecule type" value="Genomic_DNA"/>
</dbReference>
<sequence>MSATEHGRARTLPGQRAANRVVRGLLRVPGVSRLVGRRLVTLYVVGRSTGRRYTIPVAYEPDGGSLLVGTPFAWARNLRTGDELEVRLRGRRRRCDVEVFTDEAEVVAAYTRMARANPAFASFNSVRRGADGEPDRQDVTAAWRGGARVIRLTPRAAG</sequence>